<protein>
    <recommendedName>
        <fullName evidence="4">DUF3857 domain-containing protein</fullName>
    </recommendedName>
</protein>
<accession>A0ABP9K769</accession>
<evidence type="ECO:0000313" key="5">
    <source>
        <dbReference type="EMBL" id="GAA5051391.1"/>
    </source>
</evidence>
<dbReference type="EMBL" id="BAABHV010000009">
    <property type="protein sequence ID" value="GAA5051391.1"/>
    <property type="molecule type" value="Genomic_DNA"/>
</dbReference>
<evidence type="ECO:0000256" key="1">
    <source>
        <dbReference type="ARBA" id="ARBA00022737"/>
    </source>
</evidence>
<dbReference type="Gene3D" id="2.60.40.3140">
    <property type="match status" value="1"/>
</dbReference>
<keyword evidence="3" id="KW-0732">Signal</keyword>
<feature type="domain" description="DUF3857" evidence="4">
    <location>
        <begin position="71"/>
        <end position="219"/>
    </location>
</feature>
<feature type="signal peptide" evidence="3">
    <location>
        <begin position="1"/>
        <end position="21"/>
    </location>
</feature>
<evidence type="ECO:0000313" key="6">
    <source>
        <dbReference type="Proteomes" id="UP001500518"/>
    </source>
</evidence>
<sequence length="931" mass="102631">MHRSVAALPLVAIAISAPAYAGEEPLYQPAPAWVDEADVAGLIAEDGPATILYDWQHRLEDGVAWGYIDWVQRIDNPQSLMQVNTQTLEWLPDKGDLIVHRMEIHRDGEVIDLLEQGVTFDVLRREQGLEQRLLDGSLTATVSVPGLREGDVLRISRTVSTADQALGDEVQATQYLPTEPWQVGTARATMSWPADEEIYWGVEDKVDLPEPELRDGYRYLSVELPLAEPDPVPNDAPRRYHRPAILRAGSFADWQEVSAVMAPHFDQAATIASDSDVARLAREIMAQTDDPLDRTARAVRLVQDEVSYLLNGLDGGNYLPQSAEETWDIRYGDCKAKTVLLLALLREMDIDAEPVLVSSQMGDAVPELLPLPAAFDHVIVHAMIDGTDYWLDGTSSATRLATLANVPPFHYALPLREGGAGLIPMTQRDLAVPQMRANITMDHSAGIDFPALVTVNIEFSGPAAAQMQAMVDADDPAMLQTLARNFAGDEAMAMQVSSLTLDYEEDDAVATVQVNGVTQPQFEWIDGRLRSSVEPGEDVNDFNPNRARPAWRDIPVATPGPMRQQFGMRMVLPQDGTGFTLEGERDVEMGFGNLRITRTASIDGNELLATGETFARLGEIAADDLPEARRAARRISSNLLELVPPESVTWRWELSDAERFERAAPLLEAYDQAIDFAKEDDFQPLIARALFLRSIYDFDAAMADFDVLVEEQPSSWAFRSRSWLHRTQGDRDAMLADMQAAYELDLDNGVAREVAEMLAYEGRFDEARELMQSLAVADDDLIWHYSTLATIAAAEGKLEDAEAFMSDAVAQAPQSADALNADCWFRGLWNTGLDDAVDVCTRSIERASNAAAALDSRALVRFREGDYEGAIADLDGALAISPGLAESLYLRALAKMHADIDGAEADRTMALRMAPYLEDFYARHGIAVPVS</sequence>
<keyword evidence="1" id="KW-0677">Repeat</keyword>
<dbReference type="InterPro" id="IPR038765">
    <property type="entry name" value="Papain-like_cys_pep_sf"/>
</dbReference>
<keyword evidence="6" id="KW-1185">Reference proteome</keyword>
<dbReference type="PANTHER" id="PTHR44858:SF1">
    <property type="entry name" value="UDP-N-ACETYLGLUCOSAMINE--PEPTIDE N-ACETYLGLUCOSAMINYLTRANSFERASE SPINDLY-RELATED"/>
    <property type="match status" value="1"/>
</dbReference>
<dbReference type="PANTHER" id="PTHR44858">
    <property type="entry name" value="TETRATRICOPEPTIDE REPEAT PROTEIN 6"/>
    <property type="match status" value="1"/>
</dbReference>
<reference evidence="6" key="1">
    <citation type="journal article" date="2019" name="Int. J. Syst. Evol. Microbiol.">
        <title>The Global Catalogue of Microorganisms (GCM) 10K type strain sequencing project: providing services to taxonomists for standard genome sequencing and annotation.</title>
        <authorList>
            <consortium name="The Broad Institute Genomics Platform"/>
            <consortium name="The Broad Institute Genome Sequencing Center for Infectious Disease"/>
            <person name="Wu L."/>
            <person name="Ma J."/>
        </authorList>
    </citation>
    <scope>NUCLEOTIDE SEQUENCE [LARGE SCALE GENOMIC DNA]</scope>
    <source>
        <strain evidence="6">JCM 18014</strain>
    </source>
</reference>
<dbReference type="Pfam" id="PF12969">
    <property type="entry name" value="DUF3857"/>
    <property type="match status" value="1"/>
</dbReference>
<keyword evidence="2" id="KW-0802">TPR repeat</keyword>
<evidence type="ECO:0000259" key="4">
    <source>
        <dbReference type="Pfam" id="PF12969"/>
    </source>
</evidence>
<gene>
    <name evidence="5" type="ORF">GCM10023208_11230</name>
</gene>
<dbReference type="Gene3D" id="1.25.40.10">
    <property type="entry name" value="Tetratricopeptide repeat domain"/>
    <property type="match status" value="2"/>
</dbReference>
<organism evidence="5 6">
    <name type="scientific">Erythrobacter westpacificensis</name>
    <dbReference type="NCBI Taxonomy" id="1055231"/>
    <lineage>
        <taxon>Bacteria</taxon>
        <taxon>Pseudomonadati</taxon>
        <taxon>Pseudomonadota</taxon>
        <taxon>Alphaproteobacteria</taxon>
        <taxon>Sphingomonadales</taxon>
        <taxon>Erythrobacteraceae</taxon>
        <taxon>Erythrobacter/Porphyrobacter group</taxon>
        <taxon>Erythrobacter</taxon>
    </lineage>
</organism>
<dbReference type="InterPro" id="IPR024618">
    <property type="entry name" value="DUF3857"/>
</dbReference>
<evidence type="ECO:0000256" key="2">
    <source>
        <dbReference type="ARBA" id="ARBA00022803"/>
    </source>
</evidence>
<dbReference type="SUPFAM" id="SSF48452">
    <property type="entry name" value="TPR-like"/>
    <property type="match status" value="1"/>
</dbReference>
<dbReference type="RefSeq" id="WP_346032134.1">
    <property type="nucleotide sequence ID" value="NZ_BAABHV010000009.1"/>
</dbReference>
<dbReference type="Gene3D" id="3.10.620.30">
    <property type="match status" value="1"/>
</dbReference>
<name>A0ABP9K769_9SPHN</name>
<dbReference type="InterPro" id="IPR050498">
    <property type="entry name" value="Ycf3"/>
</dbReference>
<dbReference type="SUPFAM" id="SSF54001">
    <property type="entry name" value="Cysteine proteinases"/>
    <property type="match status" value="1"/>
</dbReference>
<feature type="chain" id="PRO_5046967424" description="DUF3857 domain-containing protein" evidence="3">
    <location>
        <begin position="22"/>
        <end position="931"/>
    </location>
</feature>
<comment type="caution">
    <text evidence="5">The sequence shown here is derived from an EMBL/GenBank/DDBJ whole genome shotgun (WGS) entry which is preliminary data.</text>
</comment>
<evidence type="ECO:0000256" key="3">
    <source>
        <dbReference type="SAM" id="SignalP"/>
    </source>
</evidence>
<dbReference type="Proteomes" id="UP001500518">
    <property type="component" value="Unassembled WGS sequence"/>
</dbReference>
<proteinExistence type="predicted"/>
<dbReference type="InterPro" id="IPR011990">
    <property type="entry name" value="TPR-like_helical_dom_sf"/>
</dbReference>